<evidence type="ECO:0000256" key="1">
    <source>
        <dbReference type="SAM" id="SignalP"/>
    </source>
</evidence>
<dbReference type="PROSITE" id="PS51257">
    <property type="entry name" value="PROKAR_LIPOPROTEIN"/>
    <property type="match status" value="1"/>
</dbReference>
<gene>
    <name evidence="3" type="ORF">MVAC_12012</name>
</gene>
<dbReference type="InterPro" id="IPR038232">
    <property type="entry name" value="PknH-like_Extracell_sf"/>
</dbReference>
<evidence type="ECO:0000313" key="4">
    <source>
        <dbReference type="Proteomes" id="UP000006072"/>
    </source>
</evidence>
<keyword evidence="1" id="KW-0732">Signal</keyword>
<sequence>MTGRASALLWCAMAIVSAGCTHQVGGTALRTAPGVDEDSLSPVDVDTVLLDREQMQAVTGSGRQLTAIPGTDSKVPVDIDFLTETVPAHCEWIYAETQVFGPEVEEFHKLTYQNPTRGALISQAAAGYRDTPTARRAFESVIGRIDGCAGIAAGRVLVGEVSTTADSVHTESGDCGRDYRVKSAVLVEVTYCAFPESVPDIVMTNILANVPG</sequence>
<protein>
    <submittedName>
        <fullName evidence="3">LpqA</fullName>
    </submittedName>
</protein>
<comment type="caution">
    <text evidence="3">The sequence shown here is derived from an EMBL/GenBank/DDBJ whole genome shotgun (WGS) entry which is preliminary data.</text>
</comment>
<reference evidence="3 4" key="1">
    <citation type="journal article" date="2012" name="J. Bacteriol.">
        <title>Complete Genome Sequence of Mycobacterium vaccae Type Strain ATCC 25954.</title>
        <authorList>
            <person name="Ho Y.S."/>
            <person name="Adroub S.A."/>
            <person name="Abadi M."/>
            <person name="Al Alwan B."/>
            <person name="Alkhateeb R."/>
            <person name="Gao G."/>
            <person name="Ragab A."/>
            <person name="Ali S."/>
            <person name="van Soolingen D."/>
            <person name="Bitter W."/>
            <person name="Pain A."/>
            <person name="Abdallah A.M."/>
        </authorList>
    </citation>
    <scope>NUCLEOTIDE SEQUENCE [LARGE SCALE GENOMIC DNA]</scope>
    <source>
        <strain evidence="3 4">ATCC 25954</strain>
    </source>
</reference>
<dbReference type="Proteomes" id="UP000006072">
    <property type="component" value="Unassembled WGS sequence"/>
</dbReference>
<evidence type="ECO:0000259" key="2">
    <source>
        <dbReference type="Pfam" id="PF14032"/>
    </source>
</evidence>
<organism evidence="3 4">
    <name type="scientific">Mycolicibacterium vaccae ATCC 25954</name>
    <dbReference type="NCBI Taxonomy" id="1194972"/>
    <lineage>
        <taxon>Bacteria</taxon>
        <taxon>Bacillati</taxon>
        <taxon>Actinomycetota</taxon>
        <taxon>Actinomycetes</taxon>
        <taxon>Mycobacteriales</taxon>
        <taxon>Mycobacteriaceae</taxon>
        <taxon>Mycolicibacterium</taxon>
    </lineage>
</organism>
<dbReference type="Gene3D" id="3.40.1000.70">
    <property type="entry name" value="PknH-like extracellular domain"/>
    <property type="match status" value="1"/>
</dbReference>
<dbReference type="EMBL" id="ALQA01000021">
    <property type="protein sequence ID" value="EJZ09604.1"/>
    <property type="molecule type" value="Genomic_DNA"/>
</dbReference>
<feature type="chain" id="PRO_5038498210" evidence="1">
    <location>
        <begin position="19"/>
        <end position="212"/>
    </location>
</feature>
<dbReference type="PATRIC" id="fig|1194972.3.peg.2404"/>
<name>K0VET5_MYCVA</name>
<keyword evidence="4" id="KW-1185">Reference proteome</keyword>
<feature type="signal peptide" evidence="1">
    <location>
        <begin position="1"/>
        <end position="18"/>
    </location>
</feature>
<dbReference type="HOGENOM" id="CLU_112877_0_0_11"/>
<feature type="domain" description="PknH-like extracellular" evidence="2">
    <location>
        <begin position="42"/>
        <end position="196"/>
    </location>
</feature>
<evidence type="ECO:0000313" key="3">
    <source>
        <dbReference type="EMBL" id="EJZ09604.1"/>
    </source>
</evidence>
<accession>K0VET5</accession>
<proteinExistence type="predicted"/>
<dbReference type="RefSeq" id="WP_003928708.1">
    <property type="nucleotide sequence ID" value="NZ_JH814684.1"/>
</dbReference>
<dbReference type="eggNOG" id="ENOG503166R">
    <property type="taxonomic scope" value="Bacteria"/>
</dbReference>
<dbReference type="AlphaFoldDB" id="K0VET5"/>
<dbReference type="Pfam" id="PF14032">
    <property type="entry name" value="PknH_C"/>
    <property type="match status" value="1"/>
</dbReference>
<dbReference type="InterPro" id="IPR026954">
    <property type="entry name" value="PknH-like_Extracell"/>
</dbReference>